<dbReference type="SUPFAM" id="SSF56420">
    <property type="entry name" value="Peptide deformylase"/>
    <property type="match status" value="1"/>
</dbReference>
<keyword evidence="2 3" id="KW-0378">Hydrolase</keyword>
<comment type="similarity">
    <text evidence="1 2">Belongs to the polypeptide deformylase family.</text>
</comment>
<dbReference type="GO" id="GO:0042586">
    <property type="term" value="F:peptide deformylase activity"/>
    <property type="evidence" value="ECO:0007669"/>
    <property type="project" value="UniProtKB-EC"/>
</dbReference>
<dbReference type="InterPro" id="IPR023635">
    <property type="entry name" value="Peptide_deformylase"/>
</dbReference>
<dbReference type="RefSeq" id="WP_268004965.1">
    <property type="nucleotide sequence ID" value="NZ_BSUT01000001.1"/>
</dbReference>
<dbReference type="PRINTS" id="PR01576">
    <property type="entry name" value="PDEFORMYLASE"/>
</dbReference>
<evidence type="ECO:0000256" key="1">
    <source>
        <dbReference type="ARBA" id="ARBA00010759"/>
    </source>
</evidence>
<dbReference type="Pfam" id="PF01327">
    <property type="entry name" value="Pep_deformylase"/>
    <property type="match status" value="1"/>
</dbReference>
<dbReference type="HAMAP" id="MF_00163">
    <property type="entry name" value="Pep_deformylase"/>
    <property type="match status" value="1"/>
</dbReference>
<comment type="cofactor">
    <cofactor evidence="2">
        <name>Fe(2+)</name>
        <dbReference type="ChEBI" id="CHEBI:29033"/>
    </cofactor>
    <text evidence="2">Binds 1 Fe(2+) ion.</text>
</comment>
<protein>
    <recommendedName>
        <fullName evidence="2">Peptide deformylase</fullName>
        <shortName evidence="2">PDF</shortName>
        <ecNumber evidence="2">3.5.1.88</ecNumber>
    </recommendedName>
    <alternativeName>
        <fullName evidence="2">Polypeptide deformylase</fullName>
    </alternativeName>
</protein>
<dbReference type="EC" id="3.5.1.88" evidence="2"/>
<dbReference type="NCBIfam" id="TIGR00079">
    <property type="entry name" value="pept_deformyl"/>
    <property type="match status" value="1"/>
</dbReference>
<keyword evidence="4" id="KW-1185">Reference proteome</keyword>
<dbReference type="Gene3D" id="3.90.45.10">
    <property type="entry name" value="Peptide deformylase"/>
    <property type="match status" value="1"/>
</dbReference>
<organism evidence="3 4">
    <name type="scientific">Alicyclobacillus fastidiosus</name>
    <dbReference type="NCBI Taxonomy" id="392011"/>
    <lineage>
        <taxon>Bacteria</taxon>
        <taxon>Bacillati</taxon>
        <taxon>Bacillota</taxon>
        <taxon>Bacilli</taxon>
        <taxon>Bacillales</taxon>
        <taxon>Alicyclobacillaceae</taxon>
        <taxon>Alicyclobacillus</taxon>
    </lineage>
</organism>
<dbReference type="InterPro" id="IPR036821">
    <property type="entry name" value="Peptide_deformylase_sf"/>
</dbReference>
<dbReference type="Proteomes" id="UP001164761">
    <property type="component" value="Chromosome"/>
</dbReference>
<accession>A0ABY6ZEA4</accession>
<keyword evidence="2" id="KW-0408">Iron</keyword>
<dbReference type="NCBIfam" id="NF001159">
    <property type="entry name" value="PRK00150.1-3"/>
    <property type="match status" value="1"/>
</dbReference>
<evidence type="ECO:0000313" key="3">
    <source>
        <dbReference type="EMBL" id="WAH41065.1"/>
    </source>
</evidence>
<feature type="binding site" evidence="2">
    <location>
        <position position="130"/>
    </location>
    <ligand>
        <name>Fe cation</name>
        <dbReference type="ChEBI" id="CHEBI:24875"/>
    </ligand>
</feature>
<gene>
    <name evidence="2 3" type="primary">def</name>
    <name evidence="3" type="ORF">NZD89_22730</name>
</gene>
<dbReference type="CDD" id="cd00487">
    <property type="entry name" value="Pep_deformylase"/>
    <property type="match status" value="1"/>
</dbReference>
<dbReference type="EMBL" id="CP104067">
    <property type="protein sequence ID" value="WAH41065.1"/>
    <property type="molecule type" value="Genomic_DNA"/>
</dbReference>
<comment type="function">
    <text evidence="2">Removes the formyl group from the N-terminal Met of newly synthesized proteins. Requires at least a dipeptide for an efficient rate of reaction. N-terminal L-methionine is a prerequisite for activity but the enzyme has broad specificity at other positions.</text>
</comment>
<dbReference type="PANTHER" id="PTHR10458">
    <property type="entry name" value="PEPTIDE DEFORMYLASE"/>
    <property type="match status" value="1"/>
</dbReference>
<name>A0ABY6ZEA4_9BACL</name>
<proteinExistence type="inferred from homology"/>
<dbReference type="PANTHER" id="PTHR10458:SF22">
    <property type="entry name" value="PEPTIDE DEFORMYLASE"/>
    <property type="match status" value="1"/>
</dbReference>
<keyword evidence="2" id="KW-0479">Metal-binding</keyword>
<feature type="binding site" evidence="2">
    <location>
        <position position="88"/>
    </location>
    <ligand>
        <name>Fe cation</name>
        <dbReference type="ChEBI" id="CHEBI:24875"/>
    </ligand>
</feature>
<reference evidence="3" key="1">
    <citation type="submission" date="2022-08" db="EMBL/GenBank/DDBJ databases">
        <title>Alicyclobacillus fastidiosus DSM 17978, complete genome.</title>
        <authorList>
            <person name="Wang Q."/>
            <person name="Cai R."/>
            <person name="Wang Z."/>
        </authorList>
    </citation>
    <scope>NUCLEOTIDE SEQUENCE</scope>
    <source>
        <strain evidence="3">DSM 17978</strain>
    </source>
</reference>
<evidence type="ECO:0000256" key="2">
    <source>
        <dbReference type="HAMAP-Rule" id="MF_00163"/>
    </source>
</evidence>
<feature type="active site" evidence="2">
    <location>
        <position position="131"/>
    </location>
</feature>
<feature type="binding site" evidence="2">
    <location>
        <position position="134"/>
    </location>
    <ligand>
        <name>Fe cation</name>
        <dbReference type="ChEBI" id="CHEBI:24875"/>
    </ligand>
</feature>
<sequence>MTVKGVLQGDIPELRTKSAEVTSFDTNLASLLTDLIDTVTAHRGLGLSAPQIGMLERVFVVDLGDGIQEFVNPQIIEASGEVDGAESCMSFPGHTLKVTRPQTIKVQAQDRTGQSFQIEASDLLARVVAHEIDHLDGVLFMDHLSEENLFSQLLVSAFEFDDGDDDNEMNEELQLSETEQKARQQELELSIDMLSEISWKLTLSLEILKDYRDVFGEAIAWNELEKIVDLLDDTIQIVEKYS</sequence>
<evidence type="ECO:0000313" key="4">
    <source>
        <dbReference type="Proteomes" id="UP001164761"/>
    </source>
</evidence>
<keyword evidence="2" id="KW-0648">Protein biosynthesis</keyword>
<comment type="catalytic activity">
    <reaction evidence="2">
        <text>N-terminal N-formyl-L-methionyl-[peptide] + H2O = N-terminal L-methionyl-[peptide] + formate</text>
        <dbReference type="Rhea" id="RHEA:24420"/>
        <dbReference type="Rhea" id="RHEA-COMP:10639"/>
        <dbReference type="Rhea" id="RHEA-COMP:10640"/>
        <dbReference type="ChEBI" id="CHEBI:15377"/>
        <dbReference type="ChEBI" id="CHEBI:15740"/>
        <dbReference type="ChEBI" id="CHEBI:49298"/>
        <dbReference type="ChEBI" id="CHEBI:64731"/>
        <dbReference type="EC" id="3.5.1.88"/>
    </reaction>
</comment>